<evidence type="ECO:0000259" key="3">
    <source>
        <dbReference type="PROSITE" id="PS51186"/>
    </source>
</evidence>
<dbReference type="PROSITE" id="PS51186">
    <property type="entry name" value="GNAT"/>
    <property type="match status" value="1"/>
</dbReference>
<accession>A0A1M7AG53</accession>
<dbReference type="SUPFAM" id="SSF55729">
    <property type="entry name" value="Acyl-CoA N-acyltransferases (Nat)"/>
    <property type="match status" value="1"/>
</dbReference>
<dbReference type="InterPro" id="IPR050832">
    <property type="entry name" value="Bact_Acetyltransf"/>
</dbReference>
<dbReference type="Gene3D" id="3.40.630.30">
    <property type="match status" value="1"/>
</dbReference>
<evidence type="ECO:0000313" key="5">
    <source>
        <dbReference type="Proteomes" id="UP000322545"/>
    </source>
</evidence>
<sequence length="140" mass="15057">MKLEVGPTSDLETCLALRATVFIEEQNVPEAEERDGRDGEAHHLLARLEGRPVGCARILIKGETGKIGRVCVLREARGAGIGAALIRACLAHLRAQAGVSRAVLGSQTHALGFYEKLGFVAFGPEYMDAGIPHRDMERAP</sequence>
<dbReference type="PANTHER" id="PTHR43877:SF2">
    <property type="entry name" value="AMINOALKYLPHOSPHONATE N-ACETYLTRANSFERASE-RELATED"/>
    <property type="match status" value="1"/>
</dbReference>
<keyword evidence="5" id="KW-1185">Reference proteome</keyword>
<dbReference type="Pfam" id="PF13673">
    <property type="entry name" value="Acetyltransf_10"/>
    <property type="match status" value="1"/>
</dbReference>
<keyword evidence="2" id="KW-0012">Acyltransferase</keyword>
<organism evidence="4 5">
    <name type="scientific">Roseovarius litoreus</name>
    <dbReference type="NCBI Taxonomy" id="1155722"/>
    <lineage>
        <taxon>Bacteria</taxon>
        <taxon>Pseudomonadati</taxon>
        <taxon>Pseudomonadota</taxon>
        <taxon>Alphaproteobacteria</taxon>
        <taxon>Rhodobacterales</taxon>
        <taxon>Roseobacteraceae</taxon>
        <taxon>Roseovarius</taxon>
    </lineage>
</organism>
<dbReference type="PANTHER" id="PTHR43877">
    <property type="entry name" value="AMINOALKYLPHOSPHONATE N-ACETYLTRANSFERASE-RELATED-RELATED"/>
    <property type="match status" value="1"/>
</dbReference>
<protein>
    <submittedName>
        <fullName evidence="4">ElaA protein</fullName>
    </submittedName>
</protein>
<dbReference type="InterPro" id="IPR016181">
    <property type="entry name" value="Acyl_CoA_acyltransferase"/>
</dbReference>
<gene>
    <name evidence="4" type="ORF">SAMN05443432_101437</name>
</gene>
<dbReference type="RefSeq" id="WP_149778002.1">
    <property type="nucleotide sequence ID" value="NZ_FRCB01000001.1"/>
</dbReference>
<dbReference type="Proteomes" id="UP000322545">
    <property type="component" value="Unassembled WGS sequence"/>
</dbReference>
<dbReference type="CDD" id="cd04301">
    <property type="entry name" value="NAT_SF"/>
    <property type="match status" value="1"/>
</dbReference>
<dbReference type="GO" id="GO:0016747">
    <property type="term" value="F:acyltransferase activity, transferring groups other than amino-acyl groups"/>
    <property type="evidence" value="ECO:0007669"/>
    <property type="project" value="InterPro"/>
</dbReference>
<evidence type="ECO:0000313" key="4">
    <source>
        <dbReference type="EMBL" id="SHL41722.1"/>
    </source>
</evidence>
<dbReference type="InterPro" id="IPR000182">
    <property type="entry name" value="GNAT_dom"/>
</dbReference>
<evidence type="ECO:0000256" key="1">
    <source>
        <dbReference type="ARBA" id="ARBA00022679"/>
    </source>
</evidence>
<reference evidence="4 5" key="1">
    <citation type="submission" date="2016-11" db="EMBL/GenBank/DDBJ databases">
        <authorList>
            <person name="Varghese N."/>
            <person name="Submissions S."/>
        </authorList>
    </citation>
    <scope>NUCLEOTIDE SEQUENCE [LARGE SCALE GENOMIC DNA]</scope>
    <source>
        <strain evidence="4 5">DSM 28249</strain>
    </source>
</reference>
<dbReference type="AlphaFoldDB" id="A0A1M7AG53"/>
<name>A0A1M7AG53_9RHOB</name>
<proteinExistence type="predicted"/>
<keyword evidence="1" id="KW-0808">Transferase</keyword>
<evidence type="ECO:0000256" key="2">
    <source>
        <dbReference type="ARBA" id="ARBA00023315"/>
    </source>
</evidence>
<dbReference type="EMBL" id="FRCB01000001">
    <property type="protein sequence ID" value="SHL41722.1"/>
    <property type="molecule type" value="Genomic_DNA"/>
</dbReference>
<feature type="domain" description="N-acetyltransferase" evidence="3">
    <location>
        <begin position="1"/>
        <end position="140"/>
    </location>
</feature>